<gene>
    <name evidence="1" type="ORF">ACJDTP_08425</name>
</gene>
<sequence>MINEDLLVRYTKDYNEADSNYAISAIVTLLAEQNAKNRIAIEYLEEKGVPIISIQEKFNKYFKHELDRIATRLLKE</sequence>
<reference evidence="1 2" key="1">
    <citation type="submission" date="2024-11" db="EMBL/GenBank/DDBJ databases">
        <authorList>
            <person name="Heng Y.C."/>
            <person name="Lim A.C.H."/>
            <person name="Lee J.K.Y."/>
            <person name="Kittelmann S."/>
        </authorList>
    </citation>
    <scope>NUCLEOTIDE SEQUENCE [LARGE SCALE GENOMIC DNA]</scope>
    <source>
        <strain evidence="1 2">WILCCON 0112</strain>
    </source>
</reference>
<name>A0ABW8S2P3_9CLOT</name>
<keyword evidence="2" id="KW-1185">Reference proteome</keyword>
<dbReference type="Proteomes" id="UP001623600">
    <property type="component" value="Unassembled WGS sequence"/>
</dbReference>
<dbReference type="RefSeq" id="WP_406760918.1">
    <property type="nucleotide sequence ID" value="NZ_JBJIAB010000008.1"/>
</dbReference>
<evidence type="ECO:0000313" key="2">
    <source>
        <dbReference type="Proteomes" id="UP001623600"/>
    </source>
</evidence>
<organism evidence="1 2">
    <name type="scientific">Candidatus Clostridium helianthi</name>
    <dbReference type="NCBI Taxonomy" id="3381660"/>
    <lineage>
        <taxon>Bacteria</taxon>
        <taxon>Bacillati</taxon>
        <taxon>Bacillota</taxon>
        <taxon>Clostridia</taxon>
        <taxon>Eubacteriales</taxon>
        <taxon>Clostridiaceae</taxon>
        <taxon>Clostridium</taxon>
    </lineage>
</organism>
<dbReference type="EMBL" id="JBJIAB010000008">
    <property type="protein sequence ID" value="MFL0165091.1"/>
    <property type="molecule type" value="Genomic_DNA"/>
</dbReference>
<comment type="caution">
    <text evidence="1">The sequence shown here is derived from an EMBL/GenBank/DDBJ whole genome shotgun (WGS) entry which is preliminary data.</text>
</comment>
<protein>
    <submittedName>
        <fullName evidence="1">Uncharacterized protein</fullName>
    </submittedName>
</protein>
<accession>A0ABW8S2P3</accession>
<proteinExistence type="predicted"/>
<evidence type="ECO:0000313" key="1">
    <source>
        <dbReference type="EMBL" id="MFL0165091.1"/>
    </source>
</evidence>